<name>A0ACB9SU31_HOLOL</name>
<sequence>MWRPWEDSRNNRFAGGNISDISGSESNDAIEDGDHNRRTHYNVQTQQIILNVYNNFKSENCGTKTEIIIRTGKFTGVSYETVHKIVQNGVLQRKTRKDKGESKEISVCNFDVVRGEIYRFYKRNEVPTLRTLCNSLKNTNRLQCCITTLSSAMKRNGFKYCVVDKRRTIMESARLLLLRDEYLTKMKAYREEKRFICYLDETWYDTHDTIKNGWDDSTGMCSINVPVSRGKRIIIAHAGSMDGWVGEALLSAKNIKSSSLDYHEDMTSSLFEDWFVKKLLSALPPKSVIVMDEYMYFFNLCVLIF</sequence>
<accession>A0ACB9SU31</accession>
<keyword evidence="2" id="KW-1185">Reference proteome</keyword>
<evidence type="ECO:0000313" key="2">
    <source>
        <dbReference type="Proteomes" id="UP001056778"/>
    </source>
</evidence>
<evidence type="ECO:0000313" key="1">
    <source>
        <dbReference type="EMBL" id="KAI4458109.1"/>
    </source>
</evidence>
<dbReference type="Proteomes" id="UP001056778">
    <property type="component" value="Chromosome 7"/>
</dbReference>
<proteinExistence type="predicted"/>
<gene>
    <name evidence="1" type="ORF">MML48_7g00015249</name>
</gene>
<organism evidence="1 2">
    <name type="scientific">Holotrichia oblita</name>
    <name type="common">Chafer beetle</name>
    <dbReference type="NCBI Taxonomy" id="644536"/>
    <lineage>
        <taxon>Eukaryota</taxon>
        <taxon>Metazoa</taxon>
        <taxon>Ecdysozoa</taxon>
        <taxon>Arthropoda</taxon>
        <taxon>Hexapoda</taxon>
        <taxon>Insecta</taxon>
        <taxon>Pterygota</taxon>
        <taxon>Neoptera</taxon>
        <taxon>Endopterygota</taxon>
        <taxon>Coleoptera</taxon>
        <taxon>Polyphaga</taxon>
        <taxon>Scarabaeiformia</taxon>
        <taxon>Scarabaeidae</taxon>
        <taxon>Melolonthinae</taxon>
        <taxon>Holotrichia</taxon>
    </lineage>
</organism>
<dbReference type="EMBL" id="CM043021">
    <property type="protein sequence ID" value="KAI4458109.1"/>
    <property type="molecule type" value="Genomic_DNA"/>
</dbReference>
<protein>
    <submittedName>
        <fullName evidence="1">Charged multivesicular body protein</fullName>
    </submittedName>
</protein>
<comment type="caution">
    <text evidence="1">The sequence shown here is derived from an EMBL/GenBank/DDBJ whole genome shotgun (WGS) entry which is preliminary data.</text>
</comment>
<reference evidence="1" key="1">
    <citation type="submission" date="2022-04" db="EMBL/GenBank/DDBJ databases">
        <title>Chromosome-scale genome assembly of Holotrichia oblita Faldermann.</title>
        <authorList>
            <person name="Rongchong L."/>
        </authorList>
    </citation>
    <scope>NUCLEOTIDE SEQUENCE</scope>
    <source>
        <strain evidence="1">81SQS9</strain>
    </source>
</reference>